<dbReference type="Gene3D" id="3.30.70.1520">
    <property type="entry name" value="Heterotetrameric sarcosine oxidase"/>
    <property type="match status" value="1"/>
</dbReference>
<dbReference type="Proteomes" id="UP000193827">
    <property type="component" value="Unassembled WGS sequence"/>
</dbReference>
<dbReference type="InterPro" id="IPR007375">
    <property type="entry name" value="SoxG"/>
</dbReference>
<dbReference type="Pfam" id="PF04268">
    <property type="entry name" value="SoxG"/>
    <property type="match status" value="1"/>
</dbReference>
<dbReference type="SUPFAM" id="SSF103025">
    <property type="entry name" value="Folate-binding domain"/>
    <property type="match status" value="1"/>
</dbReference>
<organism evidence="1 2">
    <name type="scientific">Roseovarius litorisediminis</name>
    <dbReference type="NCBI Taxonomy" id="1312363"/>
    <lineage>
        <taxon>Bacteria</taxon>
        <taxon>Pseudomonadati</taxon>
        <taxon>Pseudomonadota</taxon>
        <taxon>Alphaproteobacteria</taxon>
        <taxon>Rhodobacterales</taxon>
        <taxon>Roseobacteraceae</taxon>
        <taxon>Roseovarius</taxon>
    </lineage>
</organism>
<accession>A0A1Y5SCK7</accession>
<proteinExistence type="predicted"/>
<dbReference type="Gene3D" id="3.30.1360.120">
    <property type="entry name" value="Probable tRNA modification gtpase trme, domain 1"/>
    <property type="match status" value="1"/>
</dbReference>
<dbReference type="InterPro" id="IPR027266">
    <property type="entry name" value="TrmE/GcvT-like"/>
</dbReference>
<evidence type="ECO:0000313" key="2">
    <source>
        <dbReference type="Proteomes" id="UP000193827"/>
    </source>
</evidence>
<gene>
    <name evidence="1" type="ORF">PEL8287_01761</name>
</gene>
<keyword evidence="2" id="KW-1185">Reference proteome</keyword>
<protein>
    <submittedName>
        <fullName evidence="1">Sarcosine oxidase, gamma subunit family</fullName>
    </submittedName>
</protein>
<sequence>MSDAVSALNGATYNGFVTVTELGLRGMITLRGDLSSAGVKNAAIGVTGVDMPGQRQVHTVKESGLAWMSPDELLVMTPYAEVGDKLAQIDKLLKGKHYLAVNVSDARAMFRIEGAGVREVMAKLCPVDMAPDAFTPGVFRRTRMAQIPAAIWMPSDDAVQIICFRSVADYAFGLLKDAAEPGSEVGLFA</sequence>
<dbReference type="RefSeq" id="WP_085892015.1">
    <property type="nucleotide sequence ID" value="NZ_FWFL01000004.1"/>
</dbReference>
<reference evidence="1 2" key="1">
    <citation type="submission" date="2017-03" db="EMBL/GenBank/DDBJ databases">
        <authorList>
            <person name="Afonso C.L."/>
            <person name="Miller P.J."/>
            <person name="Scott M.A."/>
            <person name="Spackman E."/>
            <person name="Goraichik I."/>
            <person name="Dimitrov K.M."/>
            <person name="Suarez D.L."/>
            <person name="Swayne D.E."/>
        </authorList>
    </citation>
    <scope>NUCLEOTIDE SEQUENCE [LARGE SCALE GENOMIC DNA]</scope>
    <source>
        <strain evidence="1 2">CECT 8287</strain>
    </source>
</reference>
<dbReference type="EMBL" id="FWFL01000004">
    <property type="protein sequence ID" value="SLN36926.1"/>
    <property type="molecule type" value="Genomic_DNA"/>
</dbReference>
<name>A0A1Y5SCK7_9RHOB</name>
<evidence type="ECO:0000313" key="1">
    <source>
        <dbReference type="EMBL" id="SLN36926.1"/>
    </source>
</evidence>
<dbReference type="OrthoDB" id="9814782at2"/>
<dbReference type="AlphaFoldDB" id="A0A1Y5SCK7"/>